<evidence type="ECO:0000259" key="1">
    <source>
        <dbReference type="Pfam" id="PF09331"/>
    </source>
</evidence>
<protein>
    <recommendedName>
        <fullName evidence="1">DUF1985 domain-containing protein</fullName>
    </recommendedName>
</protein>
<evidence type="ECO:0000313" key="2">
    <source>
        <dbReference type="EMBL" id="JAU91152.1"/>
    </source>
</evidence>
<dbReference type="AlphaFoldDB" id="A0A1J3JGG5"/>
<dbReference type="PANTHER" id="PTHR48449:SF1">
    <property type="entry name" value="DUF1985 DOMAIN-CONTAINING PROTEIN"/>
    <property type="match status" value="1"/>
</dbReference>
<feature type="domain" description="DUF1985" evidence="1">
    <location>
        <begin position="72"/>
        <end position="141"/>
    </location>
</feature>
<dbReference type="EMBL" id="GEVM01014786">
    <property type="protein sequence ID" value="JAU91152.1"/>
    <property type="molecule type" value="Transcribed_RNA"/>
</dbReference>
<dbReference type="Pfam" id="PF09331">
    <property type="entry name" value="DUF1985"/>
    <property type="match status" value="1"/>
</dbReference>
<organism evidence="2">
    <name type="scientific">Noccaea caerulescens</name>
    <name type="common">Alpine penny-cress</name>
    <name type="synonym">Thlaspi caerulescens</name>
    <dbReference type="NCBI Taxonomy" id="107243"/>
    <lineage>
        <taxon>Eukaryota</taxon>
        <taxon>Viridiplantae</taxon>
        <taxon>Streptophyta</taxon>
        <taxon>Embryophyta</taxon>
        <taxon>Tracheophyta</taxon>
        <taxon>Spermatophyta</taxon>
        <taxon>Magnoliopsida</taxon>
        <taxon>eudicotyledons</taxon>
        <taxon>Gunneridae</taxon>
        <taxon>Pentapetalae</taxon>
        <taxon>rosids</taxon>
        <taxon>malvids</taxon>
        <taxon>Brassicales</taxon>
        <taxon>Brassicaceae</taxon>
        <taxon>Coluteocarpeae</taxon>
        <taxon>Noccaea</taxon>
    </lineage>
</organism>
<name>A0A1J3JGG5_NOCCA</name>
<dbReference type="InterPro" id="IPR015410">
    <property type="entry name" value="DUF1985"/>
</dbReference>
<dbReference type="PANTHER" id="PTHR48449">
    <property type="entry name" value="DUF1985 DOMAIN-CONTAINING PROTEIN"/>
    <property type="match status" value="1"/>
</dbReference>
<sequence length="157" mass="18204">MASDFPKRLYKEGAEPKVDKINQCAKMSILTTLKDHMEDELNEVKKDPVFAHILAIHDNRLTFSGKLVHSLMCRQLLTAKKHELWFVFARRPLRFSLQEFHAVTGLKCQDDGNYELGKWADDGGFWSKLIKRKGNISMKAIREEHVLEAHKRVVWTG</sequence>
<accession>A0A1J3JGG5</accession>
<gene>
    <name evidence="2" type="ORF">MP_TR17932_c0_g1_i1_g.51270</name>
</gene>
<proteinExistence type="predicted"/>
<reference evidence="2" key="1">
    <citation type="submission" date="2016-07" db="EMBL/GenBank/DDBJ databases">
        <title>De novo transcriptome assembly of four accessions of the metal hyperaccumulator plant Noccaea caerulescens.</title>
        <authorList>
            <person name="Blande D."/>
            <person name="Halimaa P."/>
            <person name="Tervahauta A.I."/>
            <person name="Aarts M.G."/>
            <person name="Karenlampi S.O."/>
        </authorList>
    </citation>
    <scope>NUCLEOTIDE SEQUENCE</scope>
</reference>